<keyword evidence="6" id="KW-0539">Nucleus</keyword>
<dbReference type="Pfam" id="PF09420">
    <property type="entry name" value="Nop16"/>
    <property type="match status" value="1"/>
</dbReference>
<organism evidence="9 10">
    <name type="scientific">Sordaria macrospora</name>
    <dbReference type="NCBI Taxonomy" id="5147"/>
    <lineage>
        <taxon>Eukaryota</taxon>
        <taxon>Fungi</taxon>
        <taxon>Dikarya</taxon>
        <taxon>Ascomycota</taxon>
        <taxon>Pezizomycotina</taxon>
        <taxon>Sordariomycetes</taxon>
        <taxon>Sordariomycetidae</taxon>
        <taxon>Sordariales</taxon>
        <taxon>Sordariaceae</taxon>
        <taxon>Sordaria</taxon>
    </lineage>
</organism>
<proteinExistence type="inferred from homology"/>
<evidence type="ECO:0000256" key="2">
    <source>
        <dbReference type="ARBA" id="ARBA00004604"/>
    </source>
</evidence>
<evidence type="ECO:0000256" key="5">
    <source>
        <dbReference type="ARBA" id="ARBA00015522"/>
    </source>
</evidence>
<dbReference type="GO" id="GO:0042273">
    <property type="term" value="P:ribosomal large subunit biogenesis"/>
    <property type="evidence" value="ECO:0007669"/>
    <property type="project" value="EnsemblFungi"/>
</dbReference>
<reference evidence="9 10" key="1">
    <citation type="submission" date="2017-07" db="EMBL/GenBank/DDBJ databases">
        <title>Genome sequence of the Sordaria macrospora wild type strain R19027.</title>
        <authorList>
            <person name="Nowrousian M."/>
            <person name="Teichert I."/>
            <person name="Kueck U."/>
        </authorList>
    </citation>
    <scope>NUCLEOTIDE SEQUENCE [LARGE SCALE GENOMIC DNA]</scope>
    <source>
        <strain evidence="9 10">R19027</strain>
        <tissue evidence="9">Mycelium</tissue>
    </source>
</reference>
<comment type="caution">
    <text evidence="9">The sequence shown here is derived from an EMBL/GenBank/DDBJ whole genome shotgun (WGS) entry which is preliminary data.</text>
</comment>
<dbReference type="GO" id="GO:0030687">
    <property type="term" value="C:preribosome, large subunit precursor"/>
    <property type="evidence" value="ECO:0007669"/>
    <property type="project" value="EnsemblFungi"/>
</dbReference>
<dbReference type="GO" id="GO:0005730">
    <property type="term" value="C:nucleolus"/>
    <property type="evidence" value="ECO:0007669"/>
    <property type="project" value="UniProtKB-SubCell"/>
</dbReference>
<evidence type="ECO:0000256" key="3">
    <source>
        <dbReference type="ARBA" id="ARBA00008479"/>
    </source>
</evidence>
<feature type="region of interest" description="Disordered" evidence="8">
    <location>
        <begin position="119"/>
        <end position="179"/>
    </location>
</feature>
<comment type="function">
    <text evidence="1">Involved in the biogenesis of the 60S ribosomal subunit.</text>
</comment>
<evidence type="ECO:0000256" key="8">
    <source>
        <dbReference type="SAM" id="MobiDB-lite"/>
    </source>
</evidence>
<evidence type="ECO:0000256" key="6">
    <source>
        <dbReference type="ARBA" id="ARBA00023242"/>
    </source>
</evidence>
<comment type="similarity">
    <text evidence="3">Belongs to the NOP16 family.</text>
</comment>
<dbReference type="AlphaFoldDB" id="A0A8S9A1L7"/>
<dbReference type="InterPro" id="IPR019002">
    <property type="entry name" value="Ribosome_biogenesis_Nop16"/>
</dbReference>
<gene>
    <name evidence="9" type="ORF">SMACR_06598</name>
</gene>
<keyword evidence="7" id="KW-0687">Ribonucleoprotein</keyword>
<feature type="compositionally biased region" description="Basic residues" evidence="8">
    <location>
        <begin position="1"/>
        <end position="13"/>
    </location>
</feature>
<feature type="compositionally biased region" description="Basic and acidic residues" evidence="8">
    <location>
        <begin position="163"/>
        <end position="179"/>
    </location>
</feature>
<dbReference type="PANTHER" id="PTHR13243">
    <property type="entry name" value="HSPC111 PROTEIN-RELATED"/>
    <property type="match status" value="1"/>
</dbReference>
<evidence type="ECO:0000256" key="4">
    <source>
        <dbReference type="ARBA" id="ARBA00011187"/>
    </source>
</evidence>
<evidence type="ECO:0000256" key="7">
    <source>
        <dbReference type="ARBA" id="ARBA00023274"/>
    </source>
</evidence>
<evidence type="ECO:0000313" key="9">
    <source>
        <dbReference type="EMBL" id="KAA8634202.1"/>
    </source>
</evidence>
<dbReference type="Proteomes" id="UP000433876">
    <property type="component" value="Unassembled WGS sequence"/>
</dbReference>
<evidence type="ECO:0000313" key="10">
    <source>
        <dbReference type="Proteomes" id="UP000433876"/>
    </source>
</evidence>
<dbReference type="PANTHER" id="PTHR13243:SF1">
    <property type="entry name" value="NUCLEOLAR PROTEIN 16"/>
    <property type="match status" value="1"/>
</dbReference>
<evidence type="ECO:0000256" key="1">
    <source>
        <dbReference type="ARBA" id="ARBA00002889"/>
    </source>
</evidence>
<comment type="subcellular location">
    <subcellularLocation>
        <location evidence="2">Nucleus</location>
        <location evidence="2">Nucleolus</location>
    </subcellularLocation>
</comment>
<sequence>MGRELQKRKKRSSRATVQTHTIKKKHLNPQGSGIVAKAWNKKETLSQNYSRFGLVAKLGTAAGGMAKKCASANYAGITKDDPLAVKSSDRGLLQVREVKVERDASGKIVKILRQENPLNDPLNEIESDSESEEPKHNPTHDIEWNGISDDRQEETIDQSSRPEVIRMLEEEASRPVEKTVRYQSERELEWLQKLVAKHGDDVAAMVRDIKLNPMQQTKGDISKRLKKAGLLQ</sequence>
<feature type="compositionally biased region" description="Basic and acidic residues" evidence="8">
    <location>
        <begin position="132"/>
        <end position="154"/>
    </location>
</feature>
<accession>A0A8S9A1L7</accession>
<dbReference type="VEuPathDB" id="FungiDB:SMAC_06598"/>
<name>A0A8S9A1L7_SORMA</name>
<dbReference type="OMA" id="MQQTEAD"/>
<feature type="region of interest" description="Disordered" evidence="8">
    <location>
        <begin position="1"/>
        <end position="34"/>
    </location>
</feature>
<dbReference type="EMBL" id="NMPR01000026">
    <property type="protein sequence ID" value="KAA8634202.1"/>
    <property type="molecule type" value="Genomic_DNA"/>
</dbReference>
<comment type="subunit">
    <text evidence="4">Component of the pre-66S ribosomal particle.</text>
</comment>
<protein>
    <recommendedName>
        <fullName evidence="5">Nucleolar protein 16</fullName>
    </recommendedName>
</protein>